<dbReference type="Pfam" id="PF06594">
    <property type="entry name" value="HCBP_related"/>
    <property type="match status" value="2"/>
</dbReference>
<feature type="region of interest" description="Disordered" evidence="4">
    <location>
        <begin position="395"/>
        <end position="416"/>
    </location>
</feature>
<feature type="region of interest" description="Disordered" evidence="4">
    <location>
        <begin position="1667"/>
        <end position="1724"/>
    </location>
</feature>
<sequence>MSHKMGTSIFKRLLFKGLFLKGQPKILLPLLLGTVALTACNEHQPAEKIGGSASAVGGAASNGAAASVGINTTQWLVVKEKEYGDSGVVVALSASVTDGAIAPSVMWEQISGPSAIVVNPDQLNTSVVLPFVQSVSELTFRITAVANNQTLTSIQTVTALPLPLRATVANPILSATDTAVAIDLLQAVPANTVFEVSNRGGSAIEGTDFSELPASITVAGGQRVELPMAVLPSMRQVDVFTKIMLRPQDGSEPIVLTVVIPASVALEVAAAASSELAFSSEAASSDGGFNQPSSIGVESSAAAISSVTTESSLDSASSAPEVTVSSEASSSAPAVNTSSSVVIGSSAVSSASIMASSSSSVIASSSVEASSSAATSVPESSSSITATSSSVRSESSSLAVSSSSSEAESSSSSSEMLNPLNMTASFAGFDIETESVNIQLSFSEMALVDDITVFINEVAQEANFASLLMGNVATIGFSVAQLLAEDNVVQVIAANNQGQMISASLAILRGSERDDNLTASDNLDIFLPDVGHDLLVGNAQSNVFVLNGQNETLAIQALAQADNRLIITNGATADDVRFLLDGNDLILSVGESYRQVRLVDWFLADENLIFSAIEFNDGISLDLTDLSNVEMAVAPSVQFTFDSPSFEEINTQGTSLHVAAREGGGYLVSVTETRVETETTDDVLSQFDGDSYSALITPEDFIDGRTRLQFEVEDSLGYQTQRNAAVFIGSVEGEAIAGSSSDDLIIAGPGDDSLNGSGGNDVLRGGLGRDTLQGGAGDDTFIYALDDGSDVVNAISESRADKNNQLIFLDGISPEDIRFSRSNSNLILRHVNDVDSVTINNYFYNDDTENMWNPVQQIIFSNGVVWDTVYFWDTFLAGTEFDDSIRGSFDADMISGGLGNDSINGAAGDDELFGGNGNDSLNGDAGADTLNGGVGQDSLNGGVGDDSLFGGDGNDTLTGGTGNDELTGGAGNDTLQGGAGDDTFYFNLGDGRDTIEGSYENREGKANVLIFGDGILPSDITYWRDANKLVLAINGFDRVTIDDYFDEDNTHNLSNPVQFIRFSDEARTEWDVDYFYPQLFLATDADQTVDGSLVDDVMAGGLGEDTLDGKAGNDEIDGGAGNDKLTGAAGADVLNGGDGQDNLSGGADDDQLSGGAGNDVLAGGAGNDQLTGGPDNDSLQGNQGDDIFYFNLGDGRDTIEGSYENREGKANVLIFGDGILPSDITYWRDANKLVLAINGFDRVTIDDYFDEDNTHNLSNPVQFIRFSDAESTAWDVDQVAQMIESLGDITPIDGLSLSGTLENDVLVGGEGSDNLSGGNGDDILTGGLGNDTLEGGRGDDTFIYQLGDGSDRINAISDAREGKNNRLMLGEGILPSETTFWRSGNELVLQFVSGERMTIQLYFLSDDTANVANPVQGIHFADETVWTSDFIWLTLLAGAEGNNTIAGSLNDDVINGGNGDDSLRGGAGDDVLNGDAGNDTLSGEAGADTLNGGMGKDTLTGGSDSDVLNGGEGADNLSGGNGDDILTGGLGNDTLEGGSGDDTFIYSLGDGSDRINAISDAREGKNNRLMLGEGILPSETTFWRSGNELVLQFVSGERMTIQLYFLSDDTANVANPVQGIHFADETVWTSDFIWLTLLAGAEGNNTIAGSLNDDVINGGNGDDSLRGGAGDDVLNGDAGNDTLSGEAGADTLNGGMGKDTLTGGSDSDVLNGGEGADNLSGGNGDDILTGGLGNDTLEGGSGDDTFIYSLGDGSDRINAISDARDGKNNRLMLGEGILPSETTFWRSGNELVLQFVSGERMTIQLYFLSDDTANDYNPVQGIHFPDETIWTSDFIWSMLLAGTEGNNTIDGSLDDDVINGASGDDTLRGGAGDDALHGDAGNDTLSGEDGADTLNGGIGKDTLTGGNDNDVLNGEEGADNLSGGNGDDILTGGLGNDTLEGGSGDDTFIYSLGDGSDRINAVSDVRGGKNNRLILGEGILPSETTFWRSGNELVLQFVSGERMTIQFYFLSDDTANDYNPVQGIHFPDETIWTSDFIWSVLLAGTEGNNTIDGSLDDDVINGASGDDTLRGGAGDDALHGDAGNDTLSGEDGADTLNGGIGKDTLTGGNDNDVLNGEEGADNLSGGNGDDILTGGLGNDTLEGGVGDDTFVYQLGDGSDRINATSDRREGKNNRLILGDGILPSETTFWRSGNELVLQFISGERMTIQYYFLSDDTENDNNPVQEILFADETVWTSDFIWSTLFAGTPNNDIIDGSLVDDVIVGGAGEDTLRGADGADSLAGGDDNDTINGEAGSDILNGDAGNDSISGGTENDELYGGTGNDVLNGDAGDDVLVGGPGNDILQGHTGDDTFMFSLGDGADTIQAVNDNRAGKANRLVLEGDIELADLRFTQSGRNLIIQNRTNDDQITIQSYFADTNGSFAVSPVQLIELPDGTGWDVDQVLLHL</sequence>
<dbReference type="GO" id="GO:0005509">
    <property type="term" value="F:calcium ion binding"/>
    <property type="evidence" value="ECO:0007669"/>
    <property type="project" value="InterPro"/>
</dbReference>
<feature type="compositionally biased region" description="Low complexity" evidence="4">
    <location>
        <begin position="954"/>
        <end position="967"/>
    </location>
</feature>
<dbReference type="Pfam" id="PF00353">
    <property type="entry name" value="HemolysinCabind"/>
    <property type="match status" value="20"/>
</dbReference>
<evidence type="ECO:0000256" key="4">
    <source>
        <dbReference type="SAM" id="MobiDB-lite"/>
    </source>
</evidence>
<dbReference type="InterPro" id="IPR011049">
    <property type="entry name" value="Serralysin-like_metalloprot_C"/>
</dbReference>
<dbReference type="InterPro" id="IPR001343">
    <property type="entry name" value="Hemolysn_Ca-bd"/>
</dbReference>
<dbReference type="Gene3D" id="2.150.10.10">
    <property type="entry name" value="Serralysin-like metalloprotease, C-terminal"/>
    <property type="match status" value="11"/>
</dbReference>
<dbReference type="PANTHER" id="PTHR38340:SF1">
    <property type="entry name" value="S-LAYER PROTEIN"/>
    <property type="match status" value="1"/>
</dbReference>
<gene>
    <name evidence="6" type="ORF">MARGE09_P1041</name>
</gene>
<feature type="compositionally biased region" description="Low complexity" evidence="4">
    <location>
        <begin position="395"/>
        <end position="415"/>
    </location>
</feature>
<proteinExistence type="predicted"/>
<dbReference type="GO" id="GO:0005576">
    <property type="term" value="C:extracellular region"/>
    <property type="evidence" value="ECO:0007669"/>
    <property type="project" value="UniProtKB-SubCell"/>
</dbReference>
<evidence type="ECO:0000313" key="6">
    <source>
        <dbReference type="EMBL" id="BCD96841.1"/>
    </source>
</evidence>
<dbReference type="KEGG" id="marq:MARGE09_P1041"/>
<accession>A0AAN2BJD9</accession>
<dbReference type="EMBL" id="AP023086">
    <property type="protein sequence ID" value="BCD96841.1"/>
    <property type="molecule type" value="Genomic_DNA"/>
</dbReference>
<organism evidence="6 7">
    <name type="scientific">Marinagarivorans cellulosilyticus</name>
    <dbReference type="NCBI Taxonomy" id="2721545"/>
    <lineage>
        <taxon>Bacteria</taxon>
        <taxon>Pseudomonadati</taxon>
        <taxon>Pseudomonadota</taxon>
        <taxon>Gammaproteobacteria</taxon>
        <taxon>Cellvibrionales</taxon>
        <taxon>Cellvibrionaceae</taxon>
        <taxon>Marinagarivorans</taxon>
    </lineage>
</organism>
<feature type="region of interest" description="Disordered" evidence="4">
    <location>
        <begin position="2273"/>
        <end position="2322"/>
    </location>
</feature>
<feature type="domain" description="Haemolysin-type calcium binding-related" evidence="5">
    <location>
        <begin position="2396"/>
        <end position="2441"/>
    </location>
</feature>
<dbReference type="PANTHER" id="PTHR38340">
    <property type="entry name" value="S-LAYER PROTEIN"/>
    <property type="match status" value="1"/>
</dbReference>
<comment type="subcellular location">
    <subcellularLocation>
        <location evidence="1">Secreted</location>
    </subcellularLocation>
</comment>
<feature type="domain" description="Haemolysin-type calcium binding-related" evidence="5">
    <location>
        <begin position="825"/>
        <end position="868"/>
    </location>
</feature>
<evidence type="ECO:0000256" key="3">
    <source>
        <dbReference type="ARBA" id="ARBA00022837"/>
    </source>
</evidence>
<feature type="region of interest" description="Disordered" evidence="4">
    <location>
        <begin position="2066"/>
        <end position="2128"/>
    </location>
</feature>
<feature type="region of interest" description="Disordered" evidence="4">
    <location>
        <begin position="1104"/>
        <end position="1179"/>
    </location>
</feature>
<evidence type="ECO:0000313" key="7">
    <source>
        <dbReference type="Proteomes" id="UP001320119"/>
    </source>
</evidence>
<name>A0AAN2BJD9_9GAMM</name>
<dbReference type="InterPro" id="IPR018511">
    <property type="entry name" value="Hemolysin-typ_Ca-bd_CS"/>
</dbReference>
<dbReference type="InterPro" id="IPR010566">
    <property type="entry name" value="Haemolys_ca-bd"/>
</dbReference>
<feature type="region of interest" description="Disordered" evidence="4">
    <location>
        <begin position="1864"/>
        <end position="1926"/>
    </location>
</feature>
<feature type="region of interest" description="Disordered" evidence="4">
    <location>
        <begin position="915"/>
        <end position="936"/>
    </location>
</feature>
<keyword evidence="3" id="KW-0106">Calcium</keyword>
<evidence type="ECO:0000256" key="1">
    <source>
        <dbReference type="ARBA" id="ARBA00004613"/>
    </source>
</evidence>
<dbReference type="Proteomes" id="UP001320119">
    <property type="component" value="Chromosome"/>
</dbReference>
<dbReference type="SUPFAM" id="SSF51120">
    <property type="entry name" value="beta-Roll"/>
    <property type="match status" value="14"/>
</dbReference>
<feature type="region of interest" description="Disordered" evidence="4">
    <location>
        <begin position="950"/>
        <end position="975"/>
    </location>
</feature>
<dbReference type="PRINTS" id="PR00313">
    <property type="entry name" value="CABNDNGRPT"/>
</dbReference>
<dbReference type="Gene3D" id="2.160.20.160">
    <property type="match status" value="1"/>
</dbReference>
<evidence type="ECO:0000256" key="2">
    <source>
        <dbReference type="ARBA" id="ARBA00022525"/>
    </source>
</evidence>
<dbReference type="PROSITE" id="PS00330">
    <property type="entry name" value="HEMOLYSIN_CALCIUM"/>
    <property type="match status" value="21"/>
</dbReference>
<protein>
    <recommendedName>
        <fullName evidence="5">Haemolysin-type calcium binding-related domain-containing protein</fullName>
    </recommendedName>
</protein>
<dbReference type="RefSeq" id="WP_275068742.1">
    <property type="nucleotide sequence ID" value="NZ_AP023086.1"/>
</dbReference>
<dbReference type="Gene3D" id="2.60.40.3010">
    <property type="match status" value="1"/>
</dbReference>
<evidence type="ECO:0000259" key="5">
    <source>
        <dbReference type="Pfam" id="PF06594"/>
    </source>
</evidence>
<reference evidence="6 7" key="1">
    <citation type="journal article" date="2022" name="IScience">
        <title>An ultrasensitive nanofiber-based assay for enzymatic hydrolysis and deep-sea microbial degradation of cellulose.</title>
        <authorList>
            <person name="Tsudome M."/>
            <person name="Tachioka M."/>
            <person name="Miyazaki M."/>
            <person name="Uchimura K."/>
            <person name="Tsuda M."/>
            <person name="Takaki Y."/>
            <person name="Deguchi S."/>
        </authorList>
    </citation>
    <scope>NUCLEOTIDE SEQUENCE [LARGE SCALE GENOMIC DNA]</scope>
    <source>
        <strain evidence="6 7">GE09</strain>
    </source>
</reference>
<keyword evidence="2" id="KW-0964">Secreted</keyword>
<keyword evidence="7" id="KW-1185">Reference proteome</keyword>
<dbReference type="InterPro" id="IPR050557">
    <property type="entry name" value="RTX_toxin/Mannuronan_C5-epim"/>
</dbReference>
<feature type="region of interest" description="Disordered" evidence="4">
    <location>
        <begin position="1465"/>
        <end position="1522"/>
    </location>
</feature>
<feature type="compositionally biased region" description="Low complexity" evidence="4">
    <location>
        <begin position="2273"/>
        <end position="2283"/>
    </location>
</feature>